<dbReference type="EMBL" id="JBFOLK010000010">
    <property type="protein sequence ID" value="KAL2479446.1"/>
    <property type="molecule type" value="Genomic_DNA"/>
</dbReference>
<gene>
    <name evidence="1" type="ORF">Adt_32412</name>
</gene>
<evidence type="ECO:0000313" key="1">
    <source>
        <dbReference type="EMBL" id="KAL2479446.1"/>
    </source>
</evidence>
<dbReference type="Proteomes" id="UP001604336">
    <property type="component" value="Unassembled WGS sequence"/>
</dbReference>
<evidence type="ECO:0000313" key="2">
    <source>
        <dbReference type="Proteomes" id="UP001604336"/>
    </source>
</evidence>
<dbReference type="AlphaFoldDB" id="A0ABD1QU67"/>
<sequence length="107" mass="12213">MGDEEDEDKDGDSHKVKLVVRSTIVTAMVMMKKKRTAKFKWCHGQILLESKFASSNLALDYCFQESEIAGLSNSFKLLKLQRADTTKEEALIKYRTVAIISSLRRLQ</sequence>
<proteinExistence type="predicted"/>
<name>A0ABD1QU67_9LAMI</name>
<protein>
    <submittedName>
        <fullName evidence="1">Uncharacterized protein</fullName>
    </submittedName>
</protein>
<keyword evidence="2" id="KW-1185">Reference proteome</keyword>
<accession>A0ABD1QU67</accession>
<reference evidence="2" key="1">
    <citation type="submission" date="2024-07" db="EMBL/GenBank/DDBJ databases">
        <title>Two chromosome-level genome assemblies of Korean endemic species Abeliophyllum distichum and Forsythia ovata (Oleaceae).</title>
        <authorList>
            <person name="Jang H."/>
        </authorList>
    </citation>
    <scope>NUCLEOTIDE SEQUENCE [LARGE SCALE GENOMIC DNA]</scope>
</reference>
<organism evidence="1 2">
    <name type="scientific">Abeliophyllum distichum</name>
    <dbReference type="NCBI Taxonomy" id="126358"/>
    <lineage>
        <taxon>Eukaryota</taxon>
        <taxon>Viridiplantae</taxon>
        <taxon>Streptophyta</taxon>
        <taxon>Embryophyta</taxon>
        <taxon>Tracheophyta</taxon>
        <taxon>Spermatophyta</taxon>
        <taxon>Magnoliopsida</taxon>
        <taxon>eudicotyledons</taxon>
        <taxon>Gunneridae</taxon>
        <taxon>Pentapetalae</taxon>
        <taxon>asterids</taxon>
        <taxon>lamiids</taxon>
        <taxon>Lamiales</taxon>
        <taxon>Oleaceae</taxon>
        <taxon>Forsythieae</taxon>
        <taxon>Abeliophyllum</taxon>
    </lineage>
</organism>
<comment type="caution">
    <text evidence="1">The sequence shown here is derived from an EMBL/GenBank/DDBJ whole genome shotgun (WGS) entry which is preliminary data.</text>
</comment>